<dbReference type="GO" id="GO:0016020">
    <property type="term" value="C:membrane"/>
    <property type="evidence" value="ECO:0007669"/>
    <property type="project" value="UniProtKB-SubCell"/>
</dbReference>
<reference evidence="7 8" key="1">
    <citation type="submission" date="2024-05" db="EMBL/GenBank/DDBJ databases">
        <title>A high-quality chromosomal-level genome assembly of Topmouth culter (Culter alburnus).</title>
        <authorList>
            <person name="Zhao H."/>
        </authorList>
    </citation>
    <scope>NUCLEOTIDE SEQUENCE [LARGE SCALE GENOMIC DNA]</scope>
    <source>
        <strain evidence="7">CATC2023</strain>
        <tissue evidence="7">Muscle</tissue>
    </source>
</reference>
<protein>
    <recommendedName>
        <fullName evidence="9">Membrane-spanning 4-domains subfamily A member 4A</fullName>
    </recommendedName>
</protein>
<dbReference type="Proteomes" id="UP001479290">
    <property type="component" value="Unassembled WGS sequence"/>
</dbReference>
<dbReference type="InterPro" id="IPR030417">
    <property type="entry name" value="MS4A"/>
</dbReference>
<keyword evidence="5 6" id="KW-0472">Membrane</keyword>
<evidence type="ECO:0000256" key="5">
    <source>
        <dbReference type="ARBA" id="ARBA00023136"/>
    </source>
</evidence>
<proteinExistence type="inferred from homology"/>
<gene>
    <name evidence="7" type="ORF">ABG768_021781</name>
</gene>
<evidence type="ECO:0000313" key="7">
    <source>
        <dbReference type="EMBL" id="KAK9976576.1"/>
    </source>
</evidence>
<evidence type="ECO:0000256" key="3">
    <source>
        <dbReference type="ARBA" id="ARBA00022692"/>
    </source>
</evidence>
<dbReference type="AlphaFoldDB" id="A0AAW2AS73"/>
<name>A0AAW2AS73_CULAL</name>
<evidence type="ECO:0008006" key="9">
    <source>
        <dbReference type="Google" id="ProtNLM"/>
    </source>
</evidence>
<keyword evidence="4 6" id="KW-1133">Transmembrane helix</keyword>
<evidence type="ECO:0000256" key="1">
    <source>
        <dbReference type="ARBA" id="ARBA00004141"/>
    </source>
</evidence>
<feature type="transmembrane region" description="Helical" evidence="6">
    <location>
        <begin position="131"/>
        <end position="151"/>
    </location>
</feature>
<dbReference type="Pfam" id="PF04103">
    <property type="entry name" value="CD20"/>
    <property type="match status" value="1"/>
</dbReference>
<keyword evidence="3 6" id="KW-0812">Transmembrane</keyword>
<dbReference type="PANTHER" id="PTHR23320">
    <property type="entry name" value="MEMBRANE-SPANNING 4-DOMAINS SUBFAMILY A MS4A -RELATED"/>
    <property type="match status" value="1"/>
</dbReference>
<dbReference type="EMBL" id="JAWDJR010000004">
    <property type="protein sequence ID" value="KAK9976576.1"/>
    <property type="molecule type" value="Genomic_DNA"/>
</dbReference>
<feature type="transmembrane region" description="Helical" evidence="6">
    <location>
        <begin position="92"/>
        <end position="110"/>
    </location>
</feature>
<keyword evidence="8" id="KW-1185">Reference proteome</keyword>
<comment type="caution">
    <text evidence="7">The sequence shown here is derived from an EMBL/GenBank/DDBJ whole genome shotgun (WGS) entry which is preliminary data.</text>
</comment>
<evidence type="ECO:0000256" key="6">
    <source>
        <dbReference type="SAM" id="Phobius"/>
    </source>
</evidence>
<organism evidence="7 8">
    <name type="scientific">Culter alburnus</name>
    <name type="common">Topmouth culter</name>
    <dbReference type="NCBI Taxonomy" id="194366"/>
    <lineage>
        <taxon>Eukaryota</taxon>
        <taxon>Metazoa</taxon>
        <taxon>Chordata</taxon>
        <taxon>Craniata</taxon>
        <taxon>Vertebrata</taxon>
        <taxon>Euteleostomi</taxon>
        <taxon>Actinopterygii</taxon>
        <taxon>Neopterygii</taxon>
        <taxon>Teleostei</taxon>
        <taxon>Ostariophysi</taxon>
        <taxon>Cypriniformes</taxon>
        <taxon>Xenocyprididae</taxon>
        <taxon>Xenocypridinae</taxon>
        <taxon>Culter</taxon>
    </lineage>
</organism>
<evidence type="ECO:0000256" key="2">
    <source>
        <dbReference type="ARBA" id="ARBA00009565"/>
    </source>
</evidence>
<comment type="similarity">
    <text evidence="2">Belongs to the MS4A family.</text>
</comment>
<sequence length="259" mass="27937">MSHTVIPVNSSTLIIQFQPPTQTTAAETGTNAPVPVYVQQPAGVSPLHGLQAFLKRQLKTLGTVQIMIGLVILLFGIASSVNAASIFVLSGIPYWGSFSYIAAGSLCIAAENKLNSPYSLCLVKGSLGMNIFSTLTASISIIVISMDLGLGPLNPYCGSYDCNEFDNNYKTLFWGIRGVLLVFTFLEFVISIYLSGFAYKAPCCSCFPQVSFGPQILTSQPSDFSPNHCQDHNNSEIPVVSNSYMHPPAETPPQYSECK</sequence>
<feature type="transmembrane region" description="Helical" evidence="6">
    <location>
        <begin position="64"/>
        <end position="86"/>
    </location>
</feature>
<dbReference type="InterPro" id="IPR007237">
    <property type="entry name" value="CD20-like"/>
</dbReference>
<accession>A0AAW2AS73</accession>
<evidence type="ECO:0000313" key="8">
    <source>
        <dbReference type="Proteomes" id="UP001479290"/>
    </source>
</evidence>
<dbReference type="PANTHER" id="PTHR23320:SF128">
    <property type="entry name" value="MEMBRANE-SPANNING 4-DOMAINS SUBFAMILY A MEMBER 4A"/>
    <property type="match status" value="1"/>
</dbReference>
<evidence type="ECO:0000256" key="4">
    <source>
        <dbReference type="ARBA" id="ARBA00022989"/>
    </source>
</evidence>
<comment type="subcellular location">
    <subcellularLocation>
        <location evidence="1">Membrane</location>
        <topology evidence="1">Multi-pass membrane protein</topology>
    </subcellularLocation>
</comment>
<feature type="transmembrane region" description="Helical" evidence="6">
    <location>
        <begin position="171"/>
        <end position="194"/>
    </location>
</feature>